<dbReference type="STRING" id="69332.A0A388LVE5"/>
<comment type="similarity">
    <text evidence="2">Belongs to the aromatic acid exporter (TC 2.A.85) family.</text>
</comment>
<name>A0A388LVE5_CHABU</name>
<feature type="transmembrane region" description="Helical" evidence="10">
    <location>
        <begin position="218"/>
        <end position="237"/>
    </location>
</feature>
<keyword evidence="6" id="KW-0406">Ion transport</keyword>
<keyword evidence="8" id="KW-0407">Ion channel</keyword>
<gene>
    <name evidence="11" type="primary">ALMT</name>
    <name evidence="11" type="ORF">CBR_g41118</name>
</gene>
<evidence type="ECO:0008006" key="13">
    <source>
        <dbReference type="Google" id="ProtNLM"/>
    </source>
</evidence>
<evidence type="ECO:0000256" key="4">
    <source>
        <dbReference type="ARBA" id="ARBA00022692"/>
    </source>
</evidence>
<feature type="region of interest" description="Disordered" evidence="9">
    <location>
        <begin position="1"/>
        <end position="69"/>
    </location>
</feature>
<organism evidence="11 12">
    <name type="scientific">Chara braunii</name>
    <name type="common">Braun's stonewort</name>
    <dbReference type="NCBI Taxonomy" id="69332"/>
    <lineage>
        <taxon>Eukaryota</taxon>
        <taxon>Viridiplantae</taxon>
        <taxon>Streptophyta</taxon>
        <taxon>Charophyceae</taxon>
        <taxon>Charales</taxon>
        <taxon>Characeae</taxon>
        <taxon>Chara</taxon>
    </lineage>
</organism>
<feature type="transmembrane region" description="Helical" evidence="10">
    <location>
        <begin position="249"/>
        <end position="269"/>
    </location>
</feature>
<protein>
    <recommendedName>
        <fullName evidence="13">DUF2421 domain-containing protein</fullName>
    </recommendedName>
</protein>
<dbReference type="Gramene" id="GBG86213">
    <property type="protein sequence ID" value="GBG86213"/>
    <property type="gene ID" value="CBR_g41118"/>
</dbReference>
<evidence type="ECO:0000256" key="7">
    <source>
        <dbReference type="ARBA" id="ARBA00023136"/>
    </source>
</evidence>
<dbReference type="OrthoDB" id="68611at2759"/>
<dbReference type="OMA" id="HIHESMR"/>
<reference evidence="11 12" key="1">
    <citation type="journal article" date="2018" name="Cell">
        <title>The Chara Genome: Secondary Complexity and Implications for Plant Terrestrialization.</title>
        <authorList>
            <person name="Nishiyama T."/>
            <person name="Sakayama H."/>
            <person name="Vries J.D."/>
            <person name="Buschmann H."/>
            <person name="Saint-Marcoux D."/>
            <person name="Ullrich K.K."/>
            <person name="Haas F.B."/>
            <person name="Vanderstraeten L."/>
            <person name="Becker D."/>
            <person name="Lang D."/>
            <person name="Vosolsobe S."/>
            <person name="Rombauts S."/>
            <person name="Wilhelmsson P.K.I."/>
            <person name="Janitza P."/>
            <person name="Kern R."/>
            <person name="Heyl A."/>
            <person name="Rumpler F."/>
            <person name="Villalobos L.I.A.C."/>
            <person name="Clay J.M."/>
            <person name="Skokan R."/>
            <person name="Toyoda A."/>
            <person name="Suzuki Y."/>
            <person name="Kagoshima H."/>
            <person name="Schijlen E."/>
            <person name="Tajeshwar N."/>
            <person name="Catarino B."/>
            <person name="Hetherington A.J."/>
            <person name="Saltykova A."/>
            <person name="Bonnot C."/>
            <person name="Breuninger H."/>
            <person name="Symeonidi A."/>
            <person name="Radhakrishnan G.V."/>
            <person name="Van Nieuwerburgh F."/>
            <person name="Deforce D."/>
            <person name="Chang C."/>
            <person name="Karol K.G."/>
            <person name="Hedrich R."/>
            <person name="Ulvskov P."/>
            <person name="Glockner G."/>
            <person name="Delwiche C.F."/>
            <person name="Petrasek J."/>
            <person name="Van de Peer Y."/>
            <person name="Friml J."/>
            <person name="Beilby M."/>
            <person name="Dolan L."/>
            <person name="Kohara Y."/>
            <person name="Sugano S."/>
            <person name="Fujiyama A."/>
            <person name="Delaux P.-M."/>
            <person name="Quint M."/>
            <person name="TheiBen G."/>
            <person name="Hagemann M."/>
            <person name="Harholt J."/>
            <person name="Dunand C."/>
            <person name="Zachgo S."/>
            <person name="Langdale J."/>
            <person name="Maumus F."/>
            <person name="Straeten D.V.D."/>
            <person name="Gould S.B."/>
            <person name="Rensing S.A."/>
        </authorList>
    </citation>
    <scope>NUCLEOTIDE SEQUENCE [LARGE SCALE GENOMIC DNA]</scope>
    <source>
        <strain evidence="11 12">S276</strain>
    </source>
</reference>
<evidence type="ECO:0000256" key="10">
    <source>
        <dbReference type="SAM" id="Phobius"/>
    </source>
</evidence>
<accession>A0A388LVE5</accession>
<comment type="caution">
    <text evidence="11">The sequence shown here is derived from an EMBL/GenBank/DDBJ whole genome shotgun (WGS) entry which is preliminary data.</text>
</comment>
<dbReference type="InterPro" id="IPR020966">
    <property type="entry name" value="ALMT"/>
</dbReference>
<evidence type="ECO:0000256" key="9">
    <source>
        <dbReference type="SAM" id="MobiDB-lite"/>
    </source>
</evidence>
<keyword evidence="3" id="KW-0813">Transport</keyword>
<comment type="subcellular location">
    <subcellularLocation>
        <location evidence="1">Membrane</location>
        <topology evidence="1">Multi-pass membrane protein</topology>
    </subcellularLocation>
</comment>
<sequence length="708" mass="78354">MASNIPSVKEPLLEESRAGRHNFSPPYRSPNLSPRKATPRSRNQSSRTLDRPCTPRTGGTSRSPYSGRATYTPYTPFRAGSSITRAQSLLRPDIHYHPNRGPLYQLLGLDQWNFKLLCHNIWQFISWPVRVLKTQKTLPKLSLKVGLACALATTLAVGDWKLNLFGKTGAWAVITVDSVFEKNVGLTLSKGLNRVLGTLCAGLLAVAINHMGPHLGFLYPYFVVLSTFMGGVVLTYLRYSPPFKDRWNYAVLMSLLTFHLLVVHGYHIHESMRLPFMRLLMIVVGFFIAASCSFIYPDFAGDSLHALVAKNIESAGVILHRCVEEYVEGKMLNHVPEITKGDVPATDDKIYEAYHEIIMSDSDVDKLLDAVYWEPRHGRFKKCHPWELYDDVTDALRYMLYDVIALDLCLRAEFQPPQSLRDLFAADFRAIGKACNSFLSKLAYGFREMQKNPECSRLLEEAKDAAFVLQRKLHRQTGILLGVTAAGLGPDNKAFPGNGMGPVPEVVGGTGTATTVVLTDDTAGAASNKALGEGEIGNDSWQFSRVMSMTDVAEMSSQLAGAASQGGLFSTEREGVAAGGKEGGGGDQGNNVDILTNAMQGLQSRHTSFGKIFDEAEDKRHDDRDFCWQSLLDDVPIEMQEGLEVLSLLRFASLLLELVYKLQFILDVMEVLSDIAEFREVDIESGQPQTFKSKTMIKGGSNAVYAED</sequence>
<evidence type="ECO:0000256" key="8">
    <source>
        <dbReference type="ARBA" id="ARBA00023303"/>
    </source>
</evidence>
<evidence type="ECO:0000256" key="5">
    <source>
        <dbReference type="ARBA" id="ARBA00022989"/>
    </source>
</evidence>
<keyword evidence="12" id="KW-1185">Reference proteome</keyword>
<proteinExistence type="inferred from homology"/>
<evidence type="ECO:0000313" key="12">
    <source>
        <dbReference type="Proteomes" id="UP000265515"/>
    </source>
</evidence>
<keyword evidence="7 10" id="KW-0472">Membrane</keyword>
<evidence type="ECO:0000256" key="2">
    <source>
        <dbReference type="ARBA" id="ARBA00007079"/>
    </source>
</evidence>
<dbReference type="Pfam" id="PF11744">
    <property type="entry name" value="ALMT"/>
    <property type="match status" value="1"/>
</dbReference>
<dbReference type="PANTHER" id="PTHR31086">
    <property type="entry name" value="ALUMINUM-ACTIVATED MALATE TRANSPORTER 10"/>
    <property type="match status" value="1"/>
</dbReference>
<dbReference type="AlphaFoldDB" id="A0A388LVE5"/>
<dbReference type="Proteomes" id="UP000265515">
    <property type="component" value="Unassembled WGS sequence"/>
</dbReference>
<evidence type="ECO:0000256" key="3">
    <source>
        <dbReference type="ARBA" id="ARBA00022448"/>
    </source>
</evidence>
<dbReference type="GO" id="GO:0015743">
    <property type="term" value="P:malate transport"/>
    <property type="evidence" value="ECO:0007669"/>
    <property type="project" value="InterPro"/>
</dbReference>
<evidence type="ECO:0000256" key="1">
    <source>
        <dbReference type="ARBA" id="ARBA00004141"/>
    </source>
</evidence>
<dbReference type="EMBL" id="BFEA01000553">
    <property type="protein sequence ID" value="GBG86213.1"/>
    <property type="molecule type" value="Genomic_DNA"/>
</dbReference>
<feature type="transmembrane region" description="Helical" evidence="10">
    <location>
        <begin position="275"/>
        <end position="296"/>
    </location>
</feature>
<evidence type="ECO:0000256" key="6">
    <source>
        <dbReference type="ARBA" id="ARBA00023065"/>
    </source>
</evidence>
<keyword evidence="5 10" id="KW-1133">Transmembrane helix</keyword>
<dbReference type="GO" id="GO:0034220">
    <property type="term" value="P:monoatomic ion transmembrane transport"/>
    <property type="evidence" value="ECO:0007669"/>
    <property type="project" value="UniProtKB-KW"/>
</dbReference>
<keyword evidence="4 10" id="KW-0812">Transmembrane</keyword>
<evidence type="ECO:0000313" key="11">
    <source>
        <dbReference type="EMBL" id="GBG86213.1"/>
    </source>
</evidence>
<dbReference type="GO" id="GO:0016020">
    <property type="term" value="C:membrane"/>
    <property type="evidence" value="ECO:0007669"/>
    <property type="project" value="UniProtKB-SubCell"/>
</dbReference>